<dbReference type="SUPFAM" id="SSF51730">
    <property type="entry name" value="FAD-linked oxidoreductase"/>
    <property type="match status" value="1"/>
</dbReference>
<evidence type="ECO:0000256" key="3">
    <source>
        <dbReference type="ARBA" id="ARBA00023002"/>
    </source>
</evidence>
<dbReference type="Gene3D" id="3.20.20.220">
    <property type="match status" value="1"/>
</dbReference>
<dbReference type="InterPro" id="IPR029041">
    <property type="entry name" value="FAD-linked_oxidoreductase-like"/>
</dbReference>
<dbReference type="GO" id="GO:0004657">
    <property type="term" value="F:proline dehydrogenase activity"/>
    <property type="evidence" value="ECO:0007669"/>
    <property type="project" value="UniProtKB-EC"/>
</dbReference>
<name>A0A401G8Z0_9APHY</name>
<comment type="caution">
    <text evidence="7">The sequence shown here is derived from an EMBL/GenBank/DDBJ whole genome shotgun (WGS) entry which is preliminary data.</text>
</comment>
<dbReference type="GO" id="GO:0010133">
    <property type="term" value="P:L-proline catabolic process to L-glutamate"/>
    <property type="evidence" value="ECO:0007669"/>
    <property type="project" value="TreeGrafter"/>
</dbReference>
<keyword evidence="5" id="KW-0285">Flavoprotein</keyword>
<dbReference type="Pfam" id="PF01619">
    <property type="entry name" value="Pro_dh"/>
    <property type="match status" value="1"/>
</dbReference>
<dbReference type="InParanoid" id="A0A401G8Z0"/>
<dbReference type="GeneID" id="38775526"/>
<evidence type="ECO:0000259" key="6">
    <source>
        <dbReference type="Pfam" id="PF01619"/>
    </source>
</evidence>
<evidence type="ECO:0000256" key="4">
    <source>
        <dbReference type="ARBA" id="ARBA00023062"/>
    </source>
</evidence>
<dbReference type="FunCoup" id="A0A401G8Z0">
    <property type="interactions" value="273"/>
</dbReference>
<dbReference type="EMBL" id="BFAD01000001">
    <property type="protein sequence ID" value="GBE78609.1"/>
    <property type="molecule type" value="Genomic_DNA"/>
</dbReference>
<comment type="function">
    <text evidence="5">Converts proline to delta-1-pyrroline-5-carboxylate.</text>
</comment>
<evidence type="ECO:0000313" key="8">
    <source>
        <dbReference type="Proteomes" id="UP000287166"/>
    </source>
</evidence>
<dbReference type="PANTHER" id="PTHR13914">
    <property type="entry name" value="PROLINE OXIDASE"/>
    <property type="match status" value="1"/>
</dbReference>
<dbReference type="OrthoDB" id="5464at2759"/>
<dbReference type="STRING" id="139825.A0A401G8Z0"/>
<keyword evidence="5" id="KW-0274">FAD</keyword>
<dbReference type="InterPro" id="IPR015659">
    <property type="entry name" value="Proline_oxidase"/>
</dbReference>
<dbReference type="InterPro" id="IPR002872">
    <property type="entry name" value="Proline_DH_dom"/>
</dbReference>
<keyword evidence="3 5" id="KW-0560">Oxidoreductase</keyword>
<dbReference type="EC" id="1.5.5.2" evidence="2 5"/>
<feature type="domain" description="Proline dehydrogenase" evidence="6">
    <location>
        <begin position="177"/>
        <end position="541"/>
    </location>
</feature>
<protein>
    <recommendedName>
        <fullName evidence="2 5">Proline dehydrogenase</fullName>
        <ecNumber evidence="2 5">1.5.5.2</ecNumber>
    </recommendedName>
</protein>
<sequence length="564" mass="61244">MLLRATWKAAPRTAAWRGVRTFSFGSRPTRLSLSRVSYIGIVSGGIFTTSLVLGNVSSSIHADAEKSETVGHSERPPTPLSALVRSYLVYSICSVPTIVDWSPAILSALTSVPGIKQLTEAIVRVTFFNQFVGGDTAEDAVPLLENLRAENKGCLFGYSVEVDEAQAAGKGASQSKQSVHKQIVEETIHCIDVAADFEAKHAHGRLTGRRTWVAVKLSALLPNADSLIRLSKYLVATRPTPFPLVAFPGRPLPTDLDVLTAHTPPSPLTEEDVISLRELRSDLGAICARAQARGIKVIIDAEHSWYQPAIDALTLSLIREFNKLPVPARSSWFRSSPPPAPVGVQPLVYATYQAYLRRTPEFLAQSFEAARKEGYSLGVKLVRGAYHPQEIAAHASPTSLSISPDPLPPVWPVKSDTDNCYNTCAAVLVKEIAKDVARGEVVPRVGVLFGSHNAQSCDRILSQLAKSGLATVGADGILDLPDEVTERITLAQLYGMSDQLTNSLVDRTRCSSPFVLKYIPYGNLSEVMPYLSRRAIENKSVLGNGAAADERRRAWAEISKRIFG</sequence>
<evidence type="ECO:0000256" key="1">
    <source>
        <dbReference type="ARBA" id="ARBA00005869"/>
    </source>
</evidence>
<evidence type="ECO:0000256" key="2">
    <source>
        <dbReference type="ARBA" id="ARBA00012695"/>
    </source>
</evidence>
<gene>
    <name evidence="7" type="ORF">SCP_0114980</name>
</gene>
<keyword evidence="4 5" id="KW-0642">Proline metabolism</keyword>
<dbReference type="GO" id="GO:0005739">
    <property type="term" value="C:mitochondrion"/>
    <property type="evidence" value="ECO:0007669"/>
    <property type="project" value="TreeGrafter"/>
</dbReference>
<reference evidence="7 8" key="1">
    <citation type="journal article" date="2018" name="Sci. Rep.">
        <title>Genome sequence of the cauliflower mushroom Sparassis crispa (Hanabiratake) and its association with beneficial usage.</title>
        <authorList>
            <person name="Kiyama R."/>
            <person name="Furutani Y."/>
            <person name="Kawaguchi K."/>
            <person name="Nakanishi T."/>
        </authorList>
    </citation>
    <scope>NUCLEOTIDE SEQUENCE [LARGE SCALE GENOMIC DNA]</scope>
</reference>
<dbReference type="RefSeq" id="XP_027609522.1">
    <property type="nucleotide sequence ID" value="XM_027753721.1"/>
</dbReference>
<dbReference type="GO" id="GO:0071949">
    <property type="term" value="F:FAD binding"/>
    <property type="evidence" value="ECO:0007669"/>
    <property type="project" value="TreeGrafter"/>
</dbReference>
<accession>A0A401G8Z0</accession>
<comment type="cofactor">
    <cofactor evidence="5">
        <name>FAD</name>
        <dbReference type="ChEBI" id="CHEBI:57692"/>
    </cofactor>
</comment>
<comment type="similarity">
    <text evidence="1 5">Belongs to the proline oxidase family.</text>
</comment>
<keyword evidence="8" id="KW-1185">Reference proteome</keyword>
<comment type="catalytic activity">
    <reaction evidence="5">
        <text>L-proline + a quinone = (S)-1-pyrroline-5-carboxylate + a quinol + H(+)</text>
        <dbReference type="Rhea" id="RHEA:23784"/>
        <dbReference type="ChEBI" id="CHEBI:15378"/>
        <dbReference type="ChEBI" id="CHEBI:17388"/>
        <dbReference type="ChEBI" id="CHEBI:24646"/>
        <dbReference type="ChEBI" id="CHEBI:60039"/>
        <dbReference type="ChEBI" id="CHEBI:132124"/>
        <dbReference type="EC" id="1.5.5.2"/>
    </reaction>
</comment>
<evidence type="ECO:0000313" key="7">
    <source>
        <dbReference type="EMBL" id="GBE78609.1"/>
    </source>
</evidence>
<organism evidence="7 8">
    <name type="scientific">Sparassis crispa</name>
    <dbReference type="NCBI Taxonomy" id="139825"/>
    <lineage>
        <taxon>Eukaryota</taxon>
        <taxon>Fungi</taxon>
        <taxon>Dikarya</taxon>
        <taxon>Basidiomycota</taxon>
        <taxon>Agaricomycotina</taxon>
        <taxon>Agaricomycetes</taxon>
        <taxon>Polyporales</taxon>
        <taxon>Sparassidaceae</taxon>
        <taxon>Sparassis</taxon>
    </lineage>
</organism>
<evidence type="ECO:0000256" key="5">
    <source>
        <dbReference type="RuleBase" id="RU364054"/>
    </source>
</evidence>
<dbReference type="Proteomes" id="UP000287166">
    <property type="component" value="Unassembled WGS sequence"/>
</dbReference>
<dbReference type="AlphaFoldDB" id="A0A401G8Z0"/>
<dbReference type="PANTHER" id="PTHR13914:SF0">
    <property type="entry name" value="PROLINE DEHYDROGENASE 1, MITOCHONDRIAL"/>
    <property type="match status" value="1"/>
</dbReference>
<proteinExistence type="inferred from homology"/>